<dbReference type="AlphaFoldDB" id="A0A1A9UYE4"/>
<proteinExistence type="predicted"/>
<sequence length="156" mass="18656">MRRSLRRMDRKSGTGRPTLEDYIWYARELGLATAVARLTGQLQKTNRRIVIVDEDFLGFDDTDKCVFAKCYIKYDIKIIHLWKWEKKLFLNYICIDENLKKNNLVTLILCLEKIKRDWNAKKSDLDADAMKQLRGRCRNEGVETRRRRLQRPLTPY</sequence>
<dbReference type="VEuPathDB" id="VectorBase:GAUT019722"/>
<protein>
    <submittedName>
        <fullName evidence="1">Uncharacterized protein</fullName>
    </submittedName>
</protein>
<evidence type="ECO:0000313" key="2">
    <source>
        <dbReference type="Proteomes" id="UP000078200"/>
    </source>
</evidence>
<accession>A0A1A9UYE4</accession>
<name>A0A1A9UYE4_GLOAU</name>
<reference evidence="1" key="1">
    <citation type="submission" date="2020-05" db="UniProtKB">
        <authorList>
            <consortium name="EnsemblMetazoa"/>
        </authorList>
    </citation>
    <scope>IDENTIFICATION</scope>
    <source>
        <strain evidence="1">TTRI</strain>
    </source>
</reference>
<dbReference type="Proteomes" id="UP000078200">
    <property type="component" value="Unassembled WGS sequence"/>
</dbReference>
<dbReference type="EnsemblMetazoa" id="GAUT019722-RA">
    <property type="protein sequence ID" value="GAUT019722-PA"/>
    <property type="gene ID" value="GAUT019722"/>
</dbReference>
<evidence type="ECO:0000313" key="1">
    <source>
        <dbReference type="EnsemblMetazoa" id="GAUT019722-PA"/>
    </source>
</evidence>
<keyword evidence="2" id="KW-1185">Reference proteome</keyword>
<organism evidence="1 2">
    <name type="scientific">Glossina austeni</name>
    <name type="common">Savannah tsetse fly</name>
    <dbReference type="NCBI Taxonomy" id="7395"/>
    <lineage>
        <taxon>Eukaryota</taxon>
        <taxon>Metazoa</taxon>
        <taxon>Ecdysozoa</taxon>
        <taxon>Arthropoda</taxon>
        <taxon>Hexapoda</taxon>
        <taxon>Insecta</taxon>
        <taxon>Pterygota</taxon>
        <taxon>Neoptera</taxon>
        <taxon>Endopterygota</taxon>
        <taxon>Diptera</taxon>
        <taxon>Brachycera</taxon>
        <taxon>Muscomorpha</taxon>
        <taxon>Hippoboscoidea</taxon>
        <taxon>Glossinidae</taxon>
        <taxon>Glossina</taxon>
    </lineage>
</organism>